<evidence type="ECO:0000256" key="5">
    <source>
        <dbReference type="ARBA" id="ARBA00011643"/>
    </source>
</evidence>
<dbReference type="NCBIfam" id="NF004167">
    <property type="entry name" value="PRK05632.1"/>
    <property type="match status" value="1"/>
</dbReference>
<comment type="catalytic activity">
    <reaction evidence="12">
        <text>acetyl-CoA + phosphate = acetyl phosphate + CoA</text>
        <dbReference type="Rhea" id="RHEA:19521"/>
        <dbReference type="ChEBI" id="CHEBI:22191"/>
        <dbReference type="ChEBI" id="CHEBI:43474"/>
        <dbReference type="ChEBI" id="CHEBI:57287"/>
        <dbReference type="ChEBI" id="CHEBI:57288"/>
        <dbReference type="EC" id="2.3.1.8"/>
    </reaction>
</comment>
<protein>
    <recommendedName>
        <fullName evidence="7 12">Phosphate acetyltransferase</fullName>
        <ecNumber evidence="6 12">2.3.1.8</ecNumber>
    </recommendedName>
    <alternativeName>
        <fullName evidence="11 12">Phosphotransacetylase</fullName>
    </alternativeName>
</protein>
<evidence type="ECO:0000259" key="13">
    <source>
        <dbReference type="Pfam" id="PF01515"/>
    </source>
</evidence>
<dbReference type="Gene3D" id="3.40.50.10750">
    <property type="entry name" value="Isocitrate/Isopropylmalate dehydrogenase-like"/>
    <property type="match status" value="1"/>
</dbReference>
<evidence type="ECO:0000256" key="11">
    <source>
        <dbReference type="ARBA" id="ARBA00031108"/>
    </source>
</evidence>
<comment type="function">
    <text evidence="12">Involved in acetate metabolism.</text>
</comment>
<dbReference type="InterPro" id="IPR004614">
    <property type="entry name" value="P_AcTrfase"/>
</dbReference>
<dbReference type="EMBL" id="CP003547">
    <property type="protein sequence ID" value="AFP85731.1"/>
    <property type="molecule type" value="Genomic_DNA"/>
</dbReference>
<evidence type="ECO:0000256" key="2">
    <source>
        <dbReference type="ARBA" id="ARBA00004989"/>
    </source>
</evidence>
<dbReference type="EC" id="2.3.1.8" evidence="6 12"/>
<dbReference type="CDD" id="cd03109">
    <property type="entry name" value="DTBS"/>
    <property type="match status" value="1"/>
</dbReference>
<keyword evidence="16" id="KW-1185">Reference proteome</keyword>
<proteinExistence type="inferred from homology"/>
<comment type="similarity">
    <text evidence="3 12">In the C-terminal section; belongs to the phosphate acetyltransferase and butyryltransferase family.</text>
</comment>
<evidence type="ECO:0000256" key="6">
    <source>
        <dbReference type="ARBA" id="ARBA00012707"/>
    </source>
</evidence>
<dbReference type="STRING" id="134287.A35E_00437"/>
<dbReference type="KEGG" id="sehc:A35E_00437"/>
<dbReference type="NCBIfam" id="TIGR00651">
    <property type="entry name" value="pta"/>
    <property type="match status" value="1"/>
</dbReference>
<dbReference type="InterPro" id="IPR042112">
    <property type="entry name" value="P_AcTrfase_dom2"/>
</dbReference>
<evidence type="ECO:0000256" key="4">
    <source>
        <dbReference type="ARBA" id="ARBA00009786"/>
    </source>
</evidence>
<dbReference type="Pfam" id="PF13500">
    <property type="entry name" value="AAA_26"/>
    <property type="match status" value="1"/>
</dbReference>
<dbReference type="OrthoDB" id="9808984at2"/>
<dbReference type="Proteomes" id="UP000003937">
    <property type="component" value="Chromosome"/>
</dbReference>
<dbReference type="InterPro" id="IPR027417">
    <property type="entry name" value="P-loop_NTPase"/>
</dbReference>
<evidence type="ECO:0000313" key="15">
    <source>
        <dbReference type="EMBL" id="AFP85731.1"/>
    </source>
</evidence>
<dbReference type="UniPathway" id="UPA00340">
    <property type="reaction ID" value="UER00459"/>
</dbReference>
<dbReference type="FunFam" id="3.40.50.10750:FF:000001">
    <property type="entry name" value="Phosphate acetyltransferase"/>
    <property type="match status" value="1"/>
</dbReference>
<evidence type="ECO:0000256" key="9">
    <source>
        <dbReference type="ARBA" id="ARBA00022679"/>
    </source>
</evidence>
<dbReference type="SUPFAM" id="SSF53659">
    <property type="entry name" value="Isocitrate/Isopropylmalate dehydrogenase-like"/>
    <property type="match status" value="1"/>
</dbReference>
<feature type="domain" description="Phosphate acetyl/butaryl transferase" evidence="13">
    <location>
        <begin position="391"/>
        <end position="706"/>
    </location>
</feature>
<dbReference type="Gene3D" id="3.40.1390.20">
    <property type="entry name" value="HprK N-terminal domain-like"/>
    <property type="match status" value="1"/>
</dbReference>
<dbReference type="InterPro" id="IPR028979">
    <property type="entry name" value="Ser_kin/Pase_Hpr-like_N_sf"/>
</dbReference>
<keyword evidence="9 12" id="KW-0808">Transferase</keyword>
<dbReference type="PIRSF" id="PIRSF006107">
    <property type="entry name" value="PhpActrans_proteobac"/>
    <property type="match status" value="1"/>
</dbReference>
<evidence type="ECO:0000313" key="16">
    <source>
        <dbReference type="Proteomes" id="UP000003937"/>
    </source>
</evidence>
<dbReference type="InterPro" id="IPR002505">
    <property type="entry name" value="PTA_PTB"/>
</dbReference>
<evidence type="ECO:0000256" key="12">
    <source>
        <dbReference type="PIRNR" id="PIRNR006107"/>
    </source>
</evidence>
<dbReference type="GO" id="GO:0008959">
    <property type="term" value="F:phosphate acetyltransferase activity"/>
    <property type="evidence" value="ECO:0007669"/>
    <property type="project" value="UniProtKB-EC"/>
</dbReference>
<comment type="subcellular location">
    <subcellularLocation>
        <location evidence="1 12">Cytoplasm</location>
    </subcellularLocation>
</comment>
<dbReference type="SUPFAM" id="SSF52540">
    <property type="entry name" value="P-loop containing nucleoside triphosphate hydrolases"/>
    <property type="match status" value="1"/>
</dbReference>
<dbReference type="AlphaFoldDB" id="J3VUC2"/>
<dbReference type="InterPro" id="IPR050500">
    <property type="entry name" value="Phos_Acetyltrans/Butyryltrans"/>
</dbReference>
<comment type="pathway">
    <text evidence="2 12">Metabolic intermediate biosynthesis; acetyl-CoA biosynthesis; acetyl-CoA from acetate: step 2/2.</text>
</comment>
<dbReference type="Pfam" id="PF07085">
    <property type="entry name" value="DRTGG"/>
    <property type="match status" value="1"/>
</dbReference>
<keyword evidence="8 12" id="KW-0963">Cytoplasm</keyword>
<dbReference type="PATRIC" id="fig|134287.3.peg.414"/>
<dbReference type="PANTHER" id="PTHR43356">
    <property type="entry name" value="PHOSPHATE ACETYLTRANSFERASE"/>
    <property type="match status" value="1"/>
</dbReference>
<dbReference type="SUPFAM" id="SSF75138">
    <property type="entry name" value="HprK N-terminal domain-like"/>
    <property type="match status" value="1"/>
</dbReference>
<evidence type="ECO:0000259" key="14">
    <source>
        <dbReference type="Pfam" id="PF07085"/>
    </source>
</evidence>
<comment type="domain">
    <text evidence="12">The N-terminal region seems to be important for proper quaternary structure. The C-terminal region contains the substrate-binding site.</text>
</comment>
<keyword evidence="10 12" id="KW-0012">Acyltransferase</keyword>
<dbReference type="Pfam" id="PF01515">
    <property type="entry name" value="PTA_PTB"/>
    <property type="match status" value="1"/>
</dbReference>
<name>J3VUC2_9ENTR</name>
<comment type="subunit">
    <text evidence="5">Homohexamer.</text>
</comment>
<evidence type="ECO:0000256" key="1">
    <source>
        <dbReference type="ARBA" id="ARBA00004496"/>
    </source>
</evidence>
<evidence type="ECO:0000256" key="8">
    <source>
        <dbReference type="ARBA" id="ARBA00022490"/>
    </source>
</evidence>
<gene>
    <name evidence="15" type="ORF">A35E_00437</name>
</gene>
<dbReference type="HOGENOM" id="CLU_019723_2_1_6"/>
<accession>J3VUC2</accession>
<dbReference type="Gene3D" id="3.40.50.10950">
    <property type="match status" value="1"/>
</dbReference>
<dbReference type="PANTHER" id="PTHR43356:SF3">
    <property type="entry name" value="PHOSPHATE ACETYLTRANSFERASE"/>
    <property type="match status" value="1"/>
</dbReference>
<dbReference type="GO" id="GO:0005737">
    <property type="term" value="C:cytoplasm"/>
    <property type="evidence" value="ECO:0007669"/>
    <property type="project" value="UniProtKB-SubCell"/>
</dbReference>
<reference evidence="15 16" key="1">
    <citation type="journal article" date="2012" name="Mol. Biol. Evol.">
        <title>Genome reduction and co-evolution between the primary and secondary bacterial symbionts of psyllids.</title>
        <authorList>
            <person name="Sloan D.B."/>
            <person name="Moran N.A."/>
        </authorList>
    </citation>
    <scope>NUCLEOTIDE SEQUENCE [LARGE SCALE GENOMIC DNA]</scope>
    <source>
        <strain evidence="15">Hcub_S</strain>
    </source>
</reference>
<dbReference type="NCBIfam" id="NF007233">
    <property type="entry name" value="PRK09653.1"/>
    <property type="match status" value="1"/>
</dbReference>
<evidence type="ECO:0000256" key="7">
    <source>
        <dbReference type="ARBA" id="ARBA00021528"/>
    </source>
</evidence>
<evidence type="ECO:0000256" key="3">
    <source>
        <dbReference type="ARBA" id="ARBA00008756"/>
    </source>
</evidence>
<dbReference type="Gene3D" id="3.40.50.300">
    <property type="entry name" value="P-loop containing nucleotide triphosphate hydrolases"/>
    <property type="match status" value="1"/>
</dbReference>
<dbReference type="InterPro" id="IPR042113">
    <property type="entry name" value="P_AcTrfase_dom1"/>
</dbReference>
<evidence type="ECO:0000256" key="10">
    <source>
        <dbReference type="ARBA" id="ARBA00023315"/>
    </source>
</evidence>
<dbReference type="InterPro" id="IPR016475">
    <property type="entry name" value="P-Actrans_bac"/>
</dbReference>
<dbReference type="InterPro" id="IPR010766">
    <property type="entry name" value="DRTGG"/>
</dbReference>
<organism evidence="15 16">
    <name type="scientific">secondary endosymbiont of Heteropsylla cubana</name>
    <dbReference type="NCBI Taxonomy" id="134287"/>
    <lineage>
        <taxon>Bacteria</taxon>
        <taxon>Pseudomonadati</taxon>
        <taxon>Pseudomonadota</taxon>
        <taxon>Gammaproteobacteria</taxon>
        <taxon>Enterobacterales</taxon>
        <taxon>Enterobacteriaceae</taxon>
        <taxon>aphid secondary symbionts</taxon>
    </lineage>
</organism>
<sequence>MSRIIMLLPTDSGIGLTSIRLGLSRVMKKKGIKLSVLKPIIKTPLKNTNINSITYFNPSYSHTPYNQPLDIKYIEYMLASNKKDSLMEEIFFCCQAESKKSEVVILEGFAASHKNSHFNSLNYEIARTLNAEIVFIVPIKTNILGQIVANIELLCLSFGGKQNRKIAGVIFNKLHLPFDRETLIQEDFLEIIHHTHKEKIKNIEPSLLYKYSPLPVLGYIPWNVDLIVMRAIDIACNIGATIIHDGDIQTRRVTSIKFCEKSLENMLEDFQSGSLLVISSDRLDILLAACLHAINGVKISGLLLTNVYDIDERIYQLCKQTFHTGLPIFTIQSNFREVFLTLQRLSLKVPDDDYSRLKKVKNHIADHIDKSWIKSLSSVSQPRNQLTPLEFRYHLTELARQSNKRIILPEGDEPRTVQAASICVERNIAHCILLGNVDKIQRVAAMQGIALSNKIEIIDPEIIREKYIFRLVELRMNKGMTSVIAQEKLKDNVVLGTMMLEQGIVDGLVSGAVHTTANTIRPALQLIKTAPGNSLVSSVFFMLLPEQVLLYGDCAINPNPTSEQLAEIAIQSSDSAAFFGIDPRVAMISYATGHSGFGDDVDKVREATYLAKKKRPDLIIDGPLQYDAAILSDVAVLKAPNSPVAGQATVFIFPDLNTGNTTYKAVQRSANVISIGPMLQGMQKAINDLSRGALVDDIVYTIALTAIQAKQAQR</sequence>
<feature type="domain" description="DRTGG" evidence="14">
    <location>
        <begin position="233"/>
        <end position="342"/>
    </location>
</feature>
<dbReference type="RefSeq" id="WP_014889028.1">
    <property type="nucleotide sequence ID" value="NC_018420.1"/>
</dbReference>
<comment type="similarity">
    <text evidence="4 12">In the N-terminal section; belongs to the CobB/CobQ family.</text>
</comment>
<dbReference type="GO" id="GO:0006085">
    <property type="term" value="P:acetyl-CoA biosynthetic process"/>
    <property type="evidence" value="ECO:0007669"/>
    <property type="project" value="UniProtKB-UniPathway"/>
</dbReference>